<evidence type="ECO:0000259" key="4">
    <source>
        <dbReference type="PROSITE" id="PS50932"/>
    </source>
</evidence>
<evidence type="ECO:0000256" key="2">
    <source>
        <dbReference type="ARBA" id="ARBA00023125"/>
    </source>
</evidence>
<gene>
    <name evidence="5" type="ORF">KTH90_23920</name>
</gene>
<protein>
    <submittedName>
        <fullName evidence="5">LacI family transcriptional regulator</fullName>
    </submittedName>
</protein>
<dbReference type="CDD" id="cd01392">
    <property type="entry name" value="HTH_LacI"/>
    <property type="match status" value="1"/>
</dbReference>
<dbReference type="Pfam" id="PF13377">
    <property type="entry name" value="Peripla_BP_3"/>
    <property type="match status" value="1"/>
</dbReference>
<dbReference type="PANTHER" id="PTHR30146">
    <property type="entry name" value="LACI-RELATED TRANSCRIPTIONAL REPRESSOR"/>
    <property type="match status" value="1"/>
</dbReference>
<dbReference type="Pfam" id="PF00356">
    <property type="entry name" value="LacI"/>
    <property type="match status" value="1"/>
</dbReference>
<evidence type="ECO:0000256" key="3">
    <source>
        <dbReference type="ARBA" id="ARBA00023163"/>
    </source>
</evidence>
<dbReference type="Gene3D" id="3.40.50.2300">
    <property type="match status" value="2"/>
</dbReference>
<dbReference type="SUPFAM" id="SSF53822">
    <property type="entry name" value="Periplasmic binding protein-like I"/>
    <property type="match status" value="1"/>
</dbReference>
<dbReference type="CDD" id="cd06267">
    <property type="entry name" value="PBP1_LacI_sugar_binding-like"/>
    <property type="match status" value="1"/>
</dbReference>
<dbReference type="RefSeq" id="WP_158355555.1">
    <property type="nucleotide sequence ID" value="NZ_JAHQCX010000028.1"/>
</dbReference>
<dbReference type="InterPro" id="IPR028082">
    <property type="entry name" value="Peripla_BP_I"/>
</dbReference>
<accession>A0ABS6KEU5</accession>
<dbReference type="EMBL" id="JAHQCX010000028">
    <property type="protein sequence ID" value="MBU9729042.1"/>
    <property type="molecule type" value="Genomic_DNA"/>
</dbReference>
<dbReference type="Proteomes" id="UP001314681">
    <property type="component" value="Unassembled WGS sequence"/>
</dbReference>
<dbReference type="InterPro" id="IPR046335">
    <property type="entry name" value="LacI/GalR-like_sensor"/>
</dbReference>
<dbReference type="PROSITE" id="PS50932">
    <property type="entry name" value="HTH_LACI_2"/>
    <property type="match status" value="1"/>
</dbReference>
<sequence length="343" mass="37456">MAVTIKDVAQAAGVSASTVSRVLNNKGVISEETRKRIWDTMKELEYVPNDVARSFANGSARAFALVIDVVDVRAYANNFFNNTVFGIETAAHENGYNLMITNEKSVEDEISPVQKLVLGKKIDGIVIPISMADESLLEKLNDLGFPSVILGHLDEGRTETSWVDINNTQGGALAVRHLIKKGYRNIAFLYGNDKEQFNQDRLTGFSRGVSAGGMDVKQELICHGLSGVEDSRECVLGLLRQEDRPDAVVCGDDRLALGALRAAKAAGVAVPRDFGIVSFDNTPLTELADIPITSLDVDTFELGRQAAEILIQQIEEPETSFRQVLLSTKIIGRASTERESEEE</sequence>
<dbReference type="PROSITE" id="PS00356">
    <property type="entry name" value="HTH_LACI_1"/>
    <property type="match status" value="1"/>
</dbReference>
<keyword evidence="3" id="KW-0804">Transcription</keyword>
<evidence type="ECO:0000313" key="5">
    <source>
        <dbReference type="EMBL" id="MBU9729042.1"/>
    </source>
</evidence>
<dbReference type="InterPro" id="IPR000843">
    <property type="entry name" value="HTH_LacI"/>
</dbReference>
<organism evidence="5 6">
    <name type="scientific">Diplocloster modestus</name>
    <dbReference type="NCBI Taxonomy" id="2850322"/>
    <lineage>
        <taxon>Bacteria</taxon>
        <taxon>Bacillati</taxon>
        <taxon>Bacillota</taxon>
        <taxon>Clostridia</taxon>
        <taxon>Lachnospirales</taxon>
        <taxon>Lachnospiraceae</taxon>
        <taxon>Diplocloster</taxon>
    </lineage>
</organism>
<dbReference type="InterPro" id="IPR010982">
    <property type="entry name" value="Lambda_DNA-bd_dom_sf"/>
</dbReference>
<evidence type="ECO:0000313" key="6">
    <source>
        <dbReference type="Proteomes" id="UP001314681"/>
    </source>
</evidence>
<keyword evidence="2" id="KW-0238">DNA-binding</keyword>
<proteinExistence type="predicted"/>
<dbReference type="SUPFAM" id="SSF47413">
    <property type="entry name" value="lambda repressor-like DNA-binding domains"/>
    <property type="match status" value="1"/>
</dbReference>
<dbReference type="Gene3D" id="1.10.260.40">
    <property type="entry name" value="lambda repressor-like DNA-binding domains"/>
    <property type="match status" value="1"/>
</dbReference>
<keyword evidence="1" id="KW-0805">Transcription regulation</keyword>
<keyword evidence="6" id="KW-1185">Reference proteome</keyword>
<evidence type="ECO:0000256" key="1">
    <source>
        <dbReference type="ARBA" id="ARBA00023015"/>
    </source>
</evidence>
<feature type="domain" description="HTH lacI-type" evidence="4">
    <location>
        <begin position="3"/>
        <end position="57"/>
    </location>
</feature>
<reference evidence="5 6" key="1">
    <citation type="submission" date="2021-06" db="EMBL/GenBank/DDBJ databases">
        <title>Description of novel taxa of the family Lachnospiraceae.</title>
        <authorList>
            <person name="Chaplin A.V."/>
            <person name="Sokolova S.R."/>
            <person name="Pikina A.P."/>
            <person name="Korzhanova M."/>
            <person name="Belova V."/>
            <person name="Korostin D."/>
            <person name="Efimov B.A."/>
        </authorList>
    </citation>
    <scope>NUCLEOTIDE SEQUENCE [LARGE SCALE GENOMIC DNA]</scope>
    <source>
        <strain evidence="5 6">ASD4241</strain>
    </source>
</reference>
<dbReference type="PANTHER" id="PTHR30146:SF109">
    <property type="entry name" value="HTH-TYPE TRANSCRIPTIONAL REGULATOR GALS"/>
    <property type="match status" value="1"/>
</dbReference>
<name>A0ABS6KEU5_9FIRM</name>
<dbReference type="SMART" id="SM00354">
    <property type="entry name" value="HTH_LACI"/>
    <property type="match status" value="1"/>
</dbReference>
<dbReference type="PRINTS" id="PR00036">
    <property type="entry name" value="HTHLACI"/>
</dbReference>
<comment type="caution">
    <text evidence="5">The sequence shown here is derived from an EMBL/GenBank/DDBJ whole genome shotgun (WGS) entry which is preliminary data.</text>
</comment>